<evidence type="ECO:0000256" key="2">
    <source>
        <dbReference type="ARBA" id="ARBA00022801"/>
    </source>
</evidence>
<keyword evidence="2" id="KW-0378">Hydrolase</keyword>
<evidence type="ECO:0000313" key="7">
    <source>
        <dbReference type="Proteomes" id="UP001201980"/>
    </source>
</evidence>
<feature type="domain" description="SNF2 N-terminal" evidence="5">
    <location>
        <begin position="301"/>
        <end position="473"/>
    </location>
</feature>
<evidence type="ECO:0000256" key="4">
    <source>
        <dbReference type="SAM" id="MobiDB-lite"/>
    </source>
</evidence>
<dbReference type="GO" id="GO:0005524">
    <property type="term" value="F:ATP binding"/>
    <property type="evidence" value="ECO:0007669"/>
    <property type="project" value="UniProtKB-KW"/>
</dbReference>
<dbReference type="Gene3D" id="3.40.50.10810">
    <property type="entry name" value="Tandem AAA-ATPase domain"/>
    <property type="match status" value="1"/>
</dbReference>
<dbReference type="Pfam" id="PF00176">
    <property type="entry name" value="SNF2-rel_dom"/>
    <property type="match status" value="1"/>
</dbReference>
<dbReference type="GO" id="GO:0016787">
    <property type="term" value="F:hydrolase activity"/>
    <property type="evidence" value="ECO:0007669"/>
    <property type="project" value="UniProtKB-KW"/>
</dbReference>
<dbReference type="GO" id="GO:0008094">
    <property type="term" value="F:ATP-dependent activity, acting on DNA"/>
    <property type="evidence" value="ECO:0007669"/>
    <property type="project" value="TreeGrafter"/>
</dbReference>
<gene>
    <name evidence="6" type="ORF">MKZ38_001068</name>
</gene>
<dbReference type="AlphaFoldDB" id="A0AAD5WU19"/>
<dbReference type="InterPro" id="IPR000330">
    <property type="entry name" value="SNF2_N"/>
</dbReference>
<evidence type="ECO:0000256" key="1">
    <source>
        <dbReference type="ARBA" id="ARBA00022741"/>
    </source>
</evidence>
<sequence>MGSNKSNTALATPATEEDLRMEDAAGYRSESYLFVDETNDTSSPDVIDPTGVDDDNHASHPSSSSPIMKIEDVEEDALGVLPDLGSDPSCEEISRFVKAGLGAKLTAISKLRGAALGDKDRPVLPIDSDDEYAHLTENGLPAQMEKTKTPKSGRATEPREFWARKVREIIESGICEDKIWSTKIMTLESKKNKIRESLKNRGVVQMGDEQLGKVFFNSSYHGLMALDQNHEGDHVSIEIPIGPKATRIKAILDKLPKNASTKEAGDGWGHWALQSHLRHHQVIGVGLVLAMETCCDLLPDRPQGGILADQMEVCKTLQVITTMVSHPPNLEEKGKGGGVTLAVAPACVKSQWISEIKKHCPRTYNFPFFGLDKPWLDGGVLKYLGGKHGEDIQELLPSFAIIASFGDILNSLPRGRELQDAGLESWEKAQEINPDDYVEWEERMRKLCKPLLRMNFYRVVLDEGHTIKNDARKRKCQESSSPVR</sequence>
<dbReference type="InterPro" id="IPR050628">
    <property type="entry name" value="SNF2_RAD54_helicase_TF"/>
</dbReference>
<name>A0AAD5WU19_9PEZI</name>
<organism evidence="6 7">
    <name type="scientific">Zalerion maritima</name>
    <dbReference type="NCBI Taxonomy" id="339359"/>
    <lineage>
        <taxon>Eukaryota</taxon>
        <taxon>Fungi</taxon>
        <taxon>Dikarya</taxon>
        <taxon>Ascomycota</taxon>
        <taxon>Pezizomycotina</taxon>
        <taxon>Sordariomycetes</taxon>
        <taxon>Lulworthiomycetidae</taxon>
        <taxon>Lulworthiales</taxon>
        <taxon>Lulworthiaceae</taxon>
        <taxon>Zalerion</taxon>
    </lineage>
</organism>
<dbReference type="EMBL" id="JAKWBI020000126">
    <property type="protein sequence ID" value="KAJ2902032.1"/>
    <property type="molecule type" value="Genomic_DNA"/>
</dbReference>
<feature type="region of interest" description="Disordered" evidence="4">
    <location>
        <begin position="1"/>
        <end position="66"/>
    </location>
</feature>
<reference evidence="6" key="1">
    <citation type="submission" date="2022-07" db="EMBL/GenBank/DDBJ databases">
        <title>Draft genome sequence of Zalerion maritima ATCC 34329, a (micro)plastics degrading marine fungus.</title>
        <authorList>
            <person name="Paco A."/>
            <person name="Goncalves M.F.M."/>
            <person name="Rocha-Santos T.A.P."/>
            <person name="Alves A."/>
        </authorList>
    </citation>
    <scope>NUCLEOTIDE SEQUENCE</scope>
    <source>
        <strain evidence="6">ATCC 34329</strain>
    </source>
</reference>
<dbReference type="InterPro" id="IPR027417">
    <property type="entry name" value="P-loop_NTPase"/>
</dbReference>
<feature type="compositionally biased region" description="Polar residues" evidence="4">
    <location>
        <begin position="1"/>
        <end position="10"/>
    </location>
</feature>
<keyword evidence="3" id="KW-0067">ATP-binding</keyword>
<evidence type="ECO:0000313" key="6">
    <source>
        <dbReference type="EMBL" id="KAJ2902032.1"/>
    </source>
</evidence>
<dbReference type="PANTHER" id="PTHR45626">
    <property type="entry name" value="TRANSCRIPTION TERMINATION FACTOR 2-RELATED"/>
    <property type="match status" value="1"/>
</dbReference>
<keyword evidence="7" id="KW-1185">Reference proteome</keyword>
<dbReference type="Proteomes" id="UP001201980">
    <property type="component" value="Unassembled WGS sequence"/>
</dbReference>
<evidence type="ECO:0000259" key="5">
    <source>
        <dbReference type="Pfam" id="PF00176"/>
    </source>
</evidence>
<proteinExistence type="predicted"/>
<dbReference type="SUPFAM" id="SSF52540">
    <property type="entry name" value="P-loop containing nucleoside triphosphate hydrolases"/>
    <property type="match status" value="1"/>
</dbReference>
<keyword evidence="1" id="KW-0547">Nucleotide-binding</keyword>
<accession>A0AAD5WU19</accession>
<dbReference type="GO" id="GO:0006281">
    <property type="term" value="P:DNA repair"/>
    <property type="evidence" value="ECO:0007669"/>
    <property type="project" value="TreeGrafter"/>
</dbReference>
<evidence type="ECO:0000256" key="3">
    <source>
        <dbReference type="ARBA" id="ARBA00022840"/>
    </source>
</evidence>
<protein>
    <recommendedName>
        <fullName evidence="5">SNF2 N-terminal domain-containing protein</fullName>
    </recommendedName>
</protein>
<dbReference type="GO" id="GO:0005634">
    <property type="term" value="C:nucleus"/>
    <property type="evidence" value="ECO:0007669"/>
    <property type="project" value="TreeGrafter"/>
</dbReference>
<comment type="caution">
    <text evidence="6">The sequence shown here is derived from an EMBL/GenBank/DDBJ whole genome shotgun (WGS) entry which is preliminary data.</text>
</comment>
<dbReference type="InterPro" id="IPR038718">
    <property type="entry name" value="SNF2-like_sf"/>
</dbReference>